<name>A0ABY6JP99_9GAMM</name>
<proteinExistence type="predicted"/>
<evidence type="ECO:0000313" key="1">
    <source>
        <dbReference type="EMBL" id="UYV18287.1"/>
    </source>
</evidence>
<protein>
    <submittedName>
        <fullName evidence="1">Uncharacterized protein</fullName>
    </submittedName>
</protein>
<dbReference type="EMBL" id="CP080627">
    <property type="protein sequence ID" value="UYV18287.1"/>
    <property type="molecule type" value="Genomic_DNA"/>
</dbReference>
<gene>
    <name evidence="1" type="ORF">K1Y77_12440</name>
</gene>
<accession>A0ABY6JP99</accession>
<keyword evidence="2" id="KW-1185">Reference proteome</keyword>
<evidence type="ECO:0000313" key="2">
    <source>
        <dbReference type="Proteomes" id="UP001163082"/>
    </source>
</evidence>
<organism evidence="1 2">
    <name type="scientific">Halomonas qaidamensis</name>
    <dbReference type="NCBI Taxonomy" id="2866211"/>
    <lineage>
        <taxon>Bacteria</taxon>
        <taxon>Pseudomonadati</taxon>
        <taxon>Pseudomonadota</taxon>
        <taxon>Gammaproteobacteria</taxon>
        <taxon>Oceanospirillales</taxon>
        <taxon>Halomonadaceae</taxon>
        <taxon>Halomonas</taxon>
    </lineage>
</organism>
<reference evidence="1 2" key="1">
    <citation type="journal article" date="2022" name="Antonie Van Leeuwenhoek">
        <title>Whole genome sequencing of the halophilic Halomonas qaidamensis XH36, a novel species strain with high ectoine production.</title>
        <authorList>
            <person name="Zhang T."/>
            <person name="Cui T."/>
            <person name="Cao Y."/>
            <person name="Li Y."/>
            <person name="Li F."/>
            <person name="Zhu D."/>
            <person name="Xing J."/>
        </authorList>
    </citation>
    <scope>NUCLEOTIDE SEQUENCE [LARGE SCALE GENOMIC DNA]</scope>
    <source>
        <strain evidence="1 2">XH36</strain>
    </source>
</reference>
<sequence>MSAKWVPLEEALKHNRSVIARQPASMGLSIHRETLVLERVASALAG</sequence>
<dbReference type="Proteomes" id="UP001163082">
    <property type="component" value="Chromosome"/>
</dbReference>
<dbReference type="RefSeq" id="WP_264428800.1">
    <property type="nucleotide sequence ID" value="NZ_CP080627.1"/>
</dbReference>